<gene>
    <name evidence="2" type="ORF">SAMN02745130_03950</name>
</gene>
<dbReference type="EMBL" id="FUYB01000040">
    <property type="protein sequence ID" value="SKA97005.1"/>
    <property type="molecule type" value="Genomic_DNA"/>
</dbReference>
<organism evidence="2 3">
    <name type="scientific">Thiothrix eikelboomii</name>
    <dbReference type="NCBI Taxonomy" id="92487"/>
    <lineage>
        <taxon>Bacteria</taxon>
        <taxon>Pseudomonadati</taxon>
        <taxon>Pseudomonadota</taxon>
        <taxon>Gammaproteobacteria</taxon>
        <taxon>Thiotrichales</taxon>
        <taxon>Thiotrichaceae</taxon>
        <taxon>Thiothrix</taxon>
    </lineage>
</organism>
<keyword evidence="3" id="KW-1185">Reference proteome</keyword>
<dbReference type="AlphaFoldDB" id="A0A1T4Y6W9"/>
<accession>A0A1T4Y6W9</accession>
<evidence type="ECO:0000256" key="1">
    <source>
        <dbReference type="SAM" id="Coils"/>
    </source>
</evidence>
<keyword evidence="1" id="KW-0175">Coiled coil</keyword>
<protein>
    <submittedName>
        <fullName evidence="2">Uncharacterized protein</fullName>
    </submittedName>
</protein>
<dbReference type="STRING" id="92487.SAMN02745130_03950"/>
<feature type="coiled-coil region" evidence="1">
    <location>
        <begin position="33"/>
        <end position="60"/>
    </location>
</feature>
<name>A0A1T4Y6W9_9GAMM</name>
<dbReference type="Proteomes" id="UP000190460">
    <property type="component" value="Unassembled WGS sequence"/>
</dbReference>
<sequence length="205" mass="23456">MESFYYQNEEWVNLQETIAWIYYGRGNHEKPTIKNSNEIFEELKEALESKQLKAIRLNKSIAFRMEEGLFFNAGDVSALFKIELYLFYKTAVEHLEHFNQVIHVGAPNPIQEIQPPQQEPVNEKPKREGKAAVLVEAFMDAYTKENQGCPATAEQLLAFCLRNPVAGYSDISDSGGNKKTRKISFTGTRPDSILFVAFENAIRRD</sequence>
<evidence type="ECO:0000313" key="3">
    <source>
        <dbReference type="Proteomes" id="UP000190460"/>
    </source>
</evidence>
<dbReference type="RefSeq" id="WP_078924354.1">
    <property type="nucleotide sequence ID" value="NZ_FUYB01000040.1"/>
</dbReference>
<evidence type="ECO:0000313" key="2">
    <source>
        <dbReference type="EMBL" id="SKA97005.1"/>
    </source>
</evidence>
<reference evidence="2 3" key="1">
    <citation type="submission" date="2017-02" db="EMBL/GenBank/DDBJ databases">
        <authorList>
            <person name="Peterson S.W."/>
        </authorList>
    </citation>
    <scope>NUCLEOTIDE SEQUENCE [LARGE SCALE GENOMIC DNA]</scope>
    <source>
        <strain evidence="2 3">ATCC 49788</strain>
    </source>
</reference>
<proteinExistence type="predicted"/>